<name>A0ABS2WUK5_9BACT</name>
<evidence type="ECO:0000313" key="2">
    <source>
        <dbReference type="Proteomes" id="UP000703590"/>
    </source>
</evidence>
<dbReference type="InterPro" id="IPR014746">
    <property type="entry name" value="Gln_synth/guanido_kin_cat_dom"/>
</dbReference>
<dbReference type="Pfam" id="PF04107">
    <property type="entry name" value="GCS2"/>
    <property type="match status" value="1"/>
</dbReference>
<reference evidence="1" key="2">
    <citation type="submission" date="2021-02" db="EMBL/GenBank/DDBJ databases">
        <authorList>
            <person name="Merkel A.Y."/>
        </authorList>
    </citation>
    <scope>NUCLEOTIDE SEQUENCE</scope>
    <source>
        <strain evidence="1">T05b</strain>
    </source>
</reference>
<dbReference type="InterPro" id="IPR050141">
    <property type="entry name" value="GCL_type2/YbdK_subfam"/>
</dbReference>
<dbReference type="Proteomes" id="UP000703590">
    <property type="component" value="Unassembled WGS sequence"/>
</dbReference>
<comment type="caution">
    <text evidence="1">The sequence shown here is derived from an EMBL/GenBank/DDBJ whole genome shotgun (WGS) entry which is preliminary data.</text>
</comment>
<evidence type="ECO:0000313" key="1">
    <source>
        <dbReference type="EMBL" id="MBN2965285.1"/>
    </source>
</evidence>
<dbReference type="PANTHER" id="PTHR36510:SF1">
    <property type="entry name" value="GLUTAMATE--CYSTEINE LIGASE 2-RELATED"/>
    <property type="match status" value="1"/>
</dbReference>
<accession>A0ABS2WUK5</accession>
<sequence>MDFLPWKESVAYNIGAELEVRLHEEGDMHLISAATLVLDALPLDVLPCVHPEYLASLLALKTPLCASALHVREALEDLAQKTVKCAASLGAVVATSGVHALPCDDTRQIGALRDDALACEYGILLRKFTICGLHLQVSLPSSDDALRAYNVALEHLPVFIALGANSAFFDGEETGLLGYRSKLFEQLPLAGMPDYFEEYYEMGELYRALFASQSIGCLEDVKWEVRLNPLLGALEMRACDASNDFMRIELLGVLFQALCVYAQHQGAQWFFRQILEQNRWNAIRYGLEGAFQTKNDVQTLRVYARTWIKEMERLGIFAKLGTQAYVPKLLLLLEHPTPAHLQKECFEKHRCLSEVERLGLF</sequence>
<proteinExistence type="predicted"/>
<keyword evidence="2" id="KW-1185">Reference proteome</keyword>
<dbReference type="SUPFAM" id="SSF55931">
    <property type="entry name" value="Glutamine synthetase/guanido kinase"/>
    <property type="match status" value="1"/>
</dbReference>
<organism evidence="1 2">
    <name type="scientific">Sulfurospirillum tamanense</name>
    <dbReference type="NCBI Taxonomy" id="2813362"/>
    <lineage>
        <taxon>Bacteria</taxon>
        <taxon>Pseudomonadati</taxon>
        <taxon>Campylobacterota</taxon>
        <taxon>Epsilonproteobacteria</taxon>
        <taxon>Campylobacterales</taxon>
        <taxon>Sulfurospirillaceae</taxon>
        <taxon>Sulfurospirillum</taxon>
    </lineage>
</organism>
<dbReference type="InterPro" id="IPR006336">
    <property type="entry name" value="GCS2"/>
</dbReference>
<dbReference type="PANTHER" id="PTHR36510">
    <property type="entry name" value="GLUTAMATE--CYSTEINE LIGASE 2-RELATED"/>
    <property type="match status" value="1"/>
</dbReference>
<dbReference type="RefSeq" id="WP_205459832.1">
    <property type="nucleotide sequence ID" value="NZ_JAFHKK010000030.1"/>
</dbReference>
<gene>
    <name evidence="1" type="ORF">JWV37_10870</name>
</gene>
<evidence type="ECO:0008006" key="3">
    <source>
        <dbReference type="Google" id="ProtNLM"/>
    </source>
</evidence>
<dbReference type="Gene3D" id="3.30.590.20">
    <property type="match status" value="1"/>
</dbReference>
<dbReference type="EMBL" id="JAFHKK010000030">
    <property type="protein sequence ID" value="MBN2965285.1"/>
    <property type="molecule type" value="Genomic_DNA"/>
</dbReference>
<protein>
    <recommendedName>
        <fullName evidence="3">Glutamate--cysteine ligase</fullName>
    </recommendedName>
</protein>
<reference evidence="1" key="1">
    <citation type="submission" date="2021-02" db="EMBL/GenBank/DDBJ databases">
        <title>Sulfurospirillum tamanensis sp. nov.</title>
        <authorList>
            <person name="Frolova A."/>
            <person name="Merkel A."/>
            <person name="Slobodkin A."/>
        </authorList>
    </citation>
    <scope>NUCLEOTIDE SEQUENCE</scope>
    <source>
        <strain evidence="1">T05b</strain>
    </source>
</reference>